<dbReference type="EMBL" id="SPHZ02000003">
    <property type="protein sequence ID" value="KAF0922850.1"/>
    <property type="molecule type" value="Genomic_DNA"/>
</dbReference>
<reference evidence="1 2" key="1">
    <citation type="submission" date="2019-11" db="EMBL/GenBank/DDBJ databases">
        <title>Whole genome sequence of Oryza granulata.</title>
        <authorList>
            <person name="Li W."/>
        </authorList>
    </citation>
    <scope>NUCLEOTIDE SEQUENCE [LARGE SCALE GENOMIC DNA]</scope>
    <source>
        <strain evidence="2">cv. Menghai</strain>
        <tissue evidence="1">Leaf</tissue>
    </source>
</reference>
<keyword evidence="2" id="KW-1185">Reference proteome</keyword>
<organism evidence="1 2">
    <name type="scientific">Oryza meyeriana var. granulata</name>
    <dbReference type="NCBI Taxonomy" id="110450"/>
    <lineage>
        <taxon>Eukaryota</taxon>
        <taxon>Viridiplantae</taxon>
        <taxon>Streptophyta</taxon>
        <taxon>Embryophyta</taxon>
        <taxon>Tracheophyta</taxon>
        <taxon>Spermatophyta</taxon>
        <taxon>Magnoliopsida</taxon>
        <taxon>Liliopsida</taxon>
        <taxon>Poales</taxon>
        <taxon>Poaceae</taxon>
        <taxon>BOP clade</taxon>
        <taxon>Oryzoideae</taxon>
        <taxon>Oryzeae</taxon>
        <taxon>Oryzinae</taxon>
        <taxon>Oryza</taxon>
        <taxon>Oryza meyeriana</taxon>
    </lineage>
</organism>
<proteinExistence type="predicted"/>
<comment type="caution">
    <text evidence="1">The sequence shown here is derived from an EMBL/GenBank/DDBJ whole genome shotgun (WGS) entry which is preliminary data.</text>
</comment>
<dbReference type="AlphaFoldDB" id="A0A6G1EDH5"/>
<dbReference type="Proteomes" id="UP000479710">
    <property type="component" value="Unassembled WGS sequence"/>
</dbReference>
<protein>
    <submittedName>
        <fullName evidence="1">Uncharacterized protein</fullName>
    </submittedName>
</protein>
<name>A0A6G1EDH5_9ORYZ</name>
<evidence type="ECO:0000313" key="2">
    <source>
        <dbReference type="Proteomes" id="UP000479710"/>
    </source>
</evidence>
<gene>
    <name evidence="1" type="ORF">E2562_002100</name>
</gene>
<evidence type="ECO:0000313" key="1">
    <source>
        <dbReference type="EMBL" id="KAF0922850.1"/>
    </source>
</evidence>
<sequence>MEGRARLCGGGKAEFGFSGEIRRLRGARNRDEDERSLGFGSGARKIGKMLNSEADQKGCGTKTNLTIGI</sequence>
<accession>A0A6G1EDH5</accession>